<dbReference type="RefSeq" id="WP_058478967.1">
    <property type="nucleotide sequence ID" value="NZ_CAAAIQ010000039.1"/>
</dbReference>
<feature type="region of interest" description="Disordered" evidence="1">
    <location>
        <begin position="298"/>
        <end position="327"/>
    </location>
</feature>
<evidence type="ECO:0000313" key="2">
    <source>
        <dbReference type="EMBL" id="KTD83056.1"/>
    </source>
</evidence>
<sequence length="476" mass="53421">MNSKRGVGTSSNSKELTTPAVVIGCSHNNPDCNHEIHSSRDDFFTIDINGDLNPDLRLDIIQDEIPESLNNRFKLTILECLPYHAYNHDELYAQLTGFSGQRGLDNIRKMTDENGLIMIVGSSSNYRFRRSLASLKYLEIAENDEGGSVLLVPNNQTLSVDEVQKQVDDLPGPLKASIEKARTRDRPLRPTEFCQFNYQESDRNKALIVALDKYVSARMLGEKYTRRLNLLGTSINFGYSMNEKVDAADALMHVLLGNKPLDSLTPHQGPLSNGVLGRIVKNHLHGQPIQHFIQSSTKTYAQSHNPVSDAPTLNAAQIKPKIEPPTDDKFKKLHLLNRYSKKPSTEEEDEQERQRLSHLVNRGVNPFISDDELKELANNGEKFFIPPTSSDEWRLSCGDGHFYKGTLVAIHDQVQADLNEDTENAKLMDGFARINRELLAKPNLACPKPNPSGSRGTATQEQDLTSRSTIRTQTKY</sequence>
<proteinExistence type="predicted"/>
<feature type="region of interest" description="Disordered" evidence="1">
    <location>
        <begin position="444"/>
        <end position="476"/>
    </location>
</feature>
<dbReference type="AlphaFoldDB" id="A0A0W1AP83"/>
<evidence type="ECO:0000256" key="1">
    <source>
        <dbReference type="SAM" id="MobiDB-lite"/>
    </source>
</evidence>
<protein>
    <submittedName>
        <fullName evidence="2">Uncharacterized protein</fullName>
    </submittedName>
</protein>
<reference evidence="2 3" key="1">
    <citation type="submission" date="2015-11" db="EMBL/GenBank/DDBJ databases">
        <title>Genomic analysis of 38 Legionella species identifies large and diverse effector repertoires.</title>
        <authorList>
            <person name="Burstein D."/>
            <person name="Amaro F."/>
            <person name="Zusman T."/>
            <person name="Lifshitz Z."/>
            <person name="Cohen O."/>
            <person name="Gilbert J.A."/>
            <person name="Pupko T."/>
            <person name="Shuman H.A."/>
            <person name="Segal G."/>
        </authorList>
    </citation>
    <scope>NUCLEOTIDE SEQUENCE [LARGE SCALE GENOMIC DNA]</scope>
    <source>
        <strain evidence="2 3">ATCC 51914</strain>
    </source>
</reference>
<dbReference type="OrthoDB" id="5634900at2"/>
<name>A0A0W1AP83_9GAMM</name>
<evidence type="ECO:0000313" key="3">
    <source>
        <dbReference type="Proteomes" id="UP000054729"/>
    </source>
</evidence>
<organism evidence="2 3">
    <name type="scientific">Legionella waltersii</name>
    <dbReference type="NCBI Taxonomy" id="66969"/>
    <lineage>
        <taxon>Bacteria</taxon>
        <taxon>Pseudomonadati</taxon>
        <taxon>Pseudomonadota</taxon>
        <taxon>Gammaproteobacteria</taxon>
        <taxon>Legionellales</taxon>
        <taxon>Legionellaceae</taxon>
        <taxon>Legionella</taxon>
    </lineage>
</organism>
<gene>
    <name evidence="2" type="ORF">Lwal_0092</name>
</gene>
<accession>A0A0W1AP83</accession>
<keyword evidence="3" id="KW-1185">Reference proteome</keyword>
<dbReference type="PATRIC" id="fig|66969.6.peg.103"/>
<comment type="caution">
    <text evidence="2">The sequence shown here is derived from an EMBL/GenBank/DDBJ whole genome shotgun (WGS) entry which is preliminary data.</text>
</comment>
<feature type="compositionally biased region" description="Polar residues" evidence="1">
    <location>
        <begin position="451"/>
        <end position="476"/>
    </location>
</feature>
<dbReference type="Proteomes" id="UP000054729">
    <property type="component" value="Unassembled WGS sequence"/>
</dbReference>
<dbReference type="EMBL" id="LNZB01000003">
    <property type="protein sequence ID" value="KTD83056.1"/>
    <property type="molecule type" value="Genomic_DNA"/>
</dbReference>